<keyword evidence="4" id="KW-1185">Reference proteome</keyword>
<evidence type="ECO:0000313" key="4">
    <source>
        <dbReference type="Proteomes" id="UP000218899"/>
    </source>
</evidence>
<gene>
    <name evidence="3" type="ORF">SVA_2064</name>
</gene>
<dbReference type="SUPFAM" id="SSF47781">
    <property type="entry name" value="RuvA domain 2-like"/>
    <property type="match status" value="1"/>
</dbReference>
<dbReference type="OrthoDB" id="7510573at2"/>
<dbReference type="PANTHER" id="PTHR21180:SF32">
    <property type="entry name" value="ENDONUCLEASE_EXONUCLEASE_PHOSPHATASE FAMILY DOMAIN-CONTAINING PROTEIN 1"/>
    <property type="match status" value="1"/>
</dbReference>
<dbReference type="GO" id="GO:0003677">
    <property type="term" value="F:DNA binding"/>
    <property type="evidence" value="ECO:0007669"/>
    <property type="project" value="InterPro"/>
</dbReference>
<proteinExistence type="predicted"/>
<dbReference type="GO" id="GO:0015628">
    <property type="term" value="P:protein secretion by the type II secretion system"/>
    <property type="evidence" value="ECO:0007669"/>
    <property type="project" value="TreeGrafter"/>
</dbReference>
<dbReference type="GO" id="GO:0006281">
    <property type="term" value="P:DNA repair"/>
    <property type="evidence" value="ECO:0007669"/>
    <property type="project" value="InterPro"/>
</dbReference>
<dbReference type="Proteomes" id="UP000218899">
    <property type="component" value="Chromosome"/>
</dbReference>
<name>A0A1B4V4Z3_9GAMM</name>
<feature type="domain" description="Helix-hairpin-helix DNA-binding motif class 1" evidence="2">
    <location>
        <begin position="34"/>
        <end position="53"/>
    </location>
</feature>
<evidence type="ECO:0000313" key="3">
    <source>
        <dbReference type="EMBL" id="BAU48616.1"/>
    </source>
</evidence>
<dbReference type="NCBIfam" id="TIGR00426">
    <property type="entry name" value="competence protein ComEA helix-hairpin-helix repeat region"/>
    <property type="match status" value="1"/>
</dbReference>
<reference evidence="3 4" key="1">
    <citation type="submission" date="2015-08" db="EMBL/GenBank/DDBJ databases">
        <title>Complete genome sequence of Sulfurifustis variabilis.</title>
        <authorList>
            <person name="Miura A."/>
            <person name="Kojima H."/>
            <person name="Fukui M."/>
        </authorList>
    </citation>
    <scope>NUCLEOTIDE SEQUENCE [LARGE SCALE GENOMIC DNA]</scope>
    <source>
        <strain evidence="4">skN76</strain>
    </source>
</reference>
<sequence>MKKLSVLVFSLFLSVLSPIVFAEPVDVNTADAKTLAARLDGVGSKTAEAIVAYRTKNGPFKRIEDLEKVKGVGTKTVERNRANLSLGGKK</sequence>
<dbReference type="SMART" id="SM00278">
    <property type="entry name" value="HhH1"/>
    <property type="match status" value="2"/>
</dbReference>
<keyword evidence="1" id="KW-0732">Signal</keyword>
<dbReference type="PANTHER" id="PTHR21180">
    <property type="entry name" value="ENDONUCLEASE/EXONUCLEASE/PHOSPHATASE FAMILY DOMAIN-CONTAINING PROTEIN 1"/>
    <property type="match status" value="1"/>
</dbReference>
<organism evidence="3 4">
    <name type="scientific">Sulfurifustis variabilis</name>
    <dbReference type="NCBI Taxonomy" id="1675686"/>
    <lineage>
        <taxon>Bacteria</taxon>
        <taxon>Pseudomonadati</taxon>
        <taxon>Pseudomonadota</taxon>
        <taxon>Gammaproteobacteria</taxon>
        <taxon>Acidiferrobacterales</taxon>
        <taxon>Acidiferrobacteraceae</taxon>
        <taxon>Sulfurifustis</taxon>
    </lineage>
</organism>
<accession>A0A1B4V4Z3</accession>
<dbReference type="KEGG" id="sva:SVA_2064"/>
<dbReference type="InterPro" id="IPR003583">
    <property type="entry name" value="Hlx-hairpin-Hlx_DNA-bd_motif"/>
</dbReference>
<dbReference type="GO" id="GO:0015627">
    <property type="term" value="C:type II protein secretion system complex"/>
    <property type="evidence" value="ECO:0007669"/>
    <property type="project" value="TreeGrafter"/>
</dbReference>
<dbReference type="Pfam" id="PF12836">
    <property type="entry name" value="HHH_3"/>
    <property type="match status" value="1"/>
</dbReference>
<dbReference type="InterPro" id="IPR051675">
    <property type="entry name" value="Endo/Exo/Phosphatase_dom_1"/>
</dbReference>
<dbReference type="InterPro" id="IPR004509">
    <property type="entry name" value="Competence_ComEA_HhH"/>
</dbReference>
<dbReference type="InterPro" id="IPR010994">
    <property type="entry name" value="RuvA_2-like"/>
</dbReference>
<feature type="chain" id="PRO_5008571195" evidence="1">
    <location>
        <begin position="23"/>
        <end position="90"/>
    </location>
</feature>
<dbReference type="RefSeq" id="WP_096461103.1">
    <property type="nucleotide sequence ID" value="NZ_AP014936.1"/>
</dbReference>
<evidence type="ECO:0000256" key="1">
    <source>
        <dbReference type="SAM" id="SignalP"/>
    </source>
</evidence>
<dbReference type="EMBL" id="AP014936">
    <property type="protein sequence ID" value="BAU48616.1"/>
    <property type="molecule type" value="Genomic_DNA"/>
</dbReference>
<evidence type="ECO:0000259" key="2">
    <source>
        <dbReference type="SMART" id="SM00278"/>
    </source>
</evidence>
<protein>
    <submittedName>
        <fullName evidence="3">Competence protein ComEA</fullName>
    </submittedName>
</protein>
<feature type="signal peptide" evidence="1">
    <location>
        <begin position="1"/>
        <end position="22"/>
    </location>
</feature>
<dbReference type="Gene3D" id="1.10.150.280">
    <property type="entry name" value="AF1531-like domain"/>
    <property type="match status" value="1"/>
</dbReference>
<dbReference type="AlphaFoldDB" id="A0A1B4V4Z3"/>
<feature type="domain" description="Helix-hairpin-helix DNA-binding motif class 1" evidence="2">
    <location>
        <begin position="64"/>
        <end position="83"/>
    </location>
</feature>